<dbReference type="EMBL" id="CP036272">
    <property type="protein sequence ID" value="QDT57870.1"/>
    <property type="molecule type" value="Genomic_DNA"/>
</dbReference>
<dbReference type="Pfam" id="PF00092">
    <property type="entry name" value="VWA"/>
    <property type="match status" value="1"/>
</dbReference>
<evidence type="ECO:0000256" key="1">
    <source>
        <dbReference type="SAM" id="MobiDB-lite"/>
    </source>
</evidence>
<evidence type="ECO:0000259" key="2">
    <source>
        <dbReference type="PROSITE" id="PS50234"/>
    </source>
</evidence>
<sequence>MTLTDVHFSYPPNVKSIAATAQQPRLLGFSDNEDNIPACRLDDTEHCAGSVSVSDHFIISNGKMLFQTNQQGLEQAAKYGFYCPSQQNRVLVTDGDSSFEIPRQDLDEALLEGFTVVTDGSESPAAMVSKYRQAELIEERKRAELEARLAEASGLSKPFIAANLWWHNRGNQFGKGARTSAISIALHLAVALLLSSILFLDDTIENPGFITVDSPVSDPIEEIVIEPVEVEMNEEVEEVVEETSEPMEVISEVTEQFVSVDVMPSTDGLLAAPESSSGSEGDGKDMTPTKNKLKFFNAQTEAIDFVFVIDNSNSMTRGRFETALNELVKAVSKLNRKQKFYVIFYSDTAYPLFYPYPARSLIPATDRNKQLLAQWVQTVPLCLRTDGKEALNLGFSLKPDIMFVLGDGAFTDKASQFFVANPNKEVVVHTLGMEVSGQNAKQFEQLAKKHRGTYQDVGVHPQAALIAKKFPRPRNNKRNGIWGIKLGNKKK</sequence>
<dbReference type="SMART" id="SM00327">
    <property type="entry name" value="VWA"/>
    <property type="match status" value="1"/>
</dbReference>
<keyword evidence="4" id="KW-1185">Reference proteome</keyword>
<proteinExistence type="predicted"/>
<feature type="region of interest" description="Disordered" evidence="1">
    <location>
        <begin position="269"/>
        <end position="290"/>
    </location>
</feature>
<organism evidence="3 4">
    <name type="scientific">Stieleria bergensis</name>
    <dbReference type="NCBI Taxonomy" id="2528025"/>
    <lineage>
        <taxon>Bacteria</taxon>
        <taxon>Pseudomonadati</taxon>
        <taxon>Planctomycetota</taxon>
        <taxon>Planctomycetia</taxon>
        <taxon>Pirellulales</taxon>
        <taxon>Pirellulaceae</taxon>
        <taxon>Stieleria</taxon>
    </lineage>
</organism>
<dbReference type="AlphaFoldDB" id="A0A517SP22"/>
<dbReference type="SUPFAM" id="SSF53300">
    <property type="entry name" value="vWA-like"/>
    <property type="match status" value="1"/>
</dbReference>
<feature type="domain" description="VWFA" evidence="2">
    <location>
        <begin position="304"/>
        <end position="459"/>
    </location>
</feature>
<accession>A0A517SP22</accession>
<dbReference type="InterPro" id="IPR036465">
    <property type="entry name" value="vWFA_dom_sf"/>
</dbReference>
<dbReference type="RefSeq" id="WP_145268630.1">
    <property type="nucleotide sequence ID" value="NZ_CP036272.1"/>
</dbReference>
<reference evidence="3 4" key="1">
    <citation type="submission" date="2019-02" db="EMBL/GenBank/DDBJ databases">
        <title>Deep-cultivation of Planctomycetes and their phenomic and genomic characterization uncovers novel biology.</title>
        <authorList>
            <person name="Wiegand S."/>
            <person name="Jogler M."/>
            <person name="Boedeker C."/>
            <person name="Pinto D."/>
            <person name="Vollmers J."/>
            <person name="Rivas-Marin E."/>
            <person name="Kohn T."/>
            <person name="Peeters S.H."/>
            <person name="Heuer A."/>
            <person name="Rast P."/>
            <person name="Oberbeckmann S."/>
            <person name="Bunk B."/>
            <person name="Jeske O."/>
            <person name="Meyerdierks A."/>
            <person name="Storesund J.E."/>
            <person name="Kallscheuer N."/>
            <person name="Luecker S."/>
            <person name="Lage O.M."/>
            <person name="Pohl T."/>
            <person name="Merkel B.J."/>
            <person name="Hornburger P."/>
            <person name="Mueller R.-W."/>
            <person name="Bruemmer F."/>
            <person name="Labrenz M."/>
            <person name="Spormann A.M."/>
            <person name="Op den Camp H."/>
            <person name="Overmann J."/>
            <person name="Amann R."/>
            <person name="Jetten M.S.M."/>
            <person name="Mascher T."/>
            <person name="Medema M.H."/>
            <person name="Devos D.P."/>
            <person name="Kaster A.-K."/>
            <person name="Ovreas L."/>
            <person name="Rohde M."/>
            <person name="Galperin M.Y."/>
            <person name="Jogler C."/>
        </authorList>
    </citation>
    <scope>NUCLEOTIDE SEQUENCE [LARGE SCALE GENOMIC DNA]</scope>
    <source>
        <strain evidence="3 4">SV_7m_r</strain>
    </source>
</reference>
<dbReference type="OrthoDB" id="288124at2"/>
<evidence type="ECO:0000313" key="4">
    <source>
        <dbReference type="Proteomes" id="UP000315003"/>
    </source>
</evidence>
<dbReference type="Gene3D" id="3.40.50.410">
    <property type="entry name" value="von Willebrand factor, type A domain"/>
    <property type="match status" value="1"/>
</dbReference>
<dbReference type="InterPro" id="IPR002035">
    <property type="entry name" value="VWF_A"/>
</dbReference>
<dbReference type="CDD" id="cd00198">
    <property type="entry name" value="vWFA"/>
    <property type="match status" value="1"/>
</dbReference>
<dbReference type="PROSITE" id="PS50234">
    <property type="entry name" value="VWFA"/>
    <property type="match status" value="1"/>
</dbReference>
<protein>
    <submittedName>
        <fullName evidence="3">von Willebrand factor type A domain protein</fullName>
    </submittedName>
</protein>
<gene>
    <name evidence="3" type="ORF">SV7mr_03550</name>
</gene>
<evidence type="ECO:0000313" key="3">
    <source>
        <dbReference type="EMBL" id="QDT57870.1"/>
    </source>
</evidence>
<dbReference type="Proteomes" id="UP000315003">
    <property type="component" value="Chromosome"/>
</dbReference>
<name>A0A517SP22_9BACT</name>